<dbReference type="GO" id="GO:0070086">
    <property type="term" value="P:ubiquitin-dependent endocytosis"/>
    <property type="evidence" value="ECO:0007669"/>
    <property type="project" value="TreeGrafter"/>
</dbReference>
<dbReference type="GO" id="GO:0005886">
    <property type="term" value="C:plasma membrane"/>
    <property type="evidence" value="ECO:0007669"/>
    <property type="project" value="TreeGrafter"/>
</dbReference>
<feature type="compositionally biased region" description="Polar residues" evidence="1">
    <location>
        <begin position="389"/>
        <end position="398"/>
    </location>
</feature>
<dbReference type="Pfam" id="PF13002">
    <property type="entry name" value="LDB19"/>
    <property type="match status" value="1"/>
</dbReference>
<dbReference type="InterPro" id="IPR024391">
    <property type="entry name" value="LDB19_N"/>
</dbReference>
<feature type="region of interest" description="Disordered" evidence="1">
    <location>
        <begin position="374"/>
        <end position="416"/>
    </location>
</feature>
<feature type="region of interest" description="Disordered" evidence="1">
    <location>
        <begin position="1"/>
        <end position="74"/>
    </location>
</feature>
<dbReference type="Proteomes" id="UP000242525">
    <property type="component" value="Unassembled WGS sequence"/>
</dbReference>
<feature type="compositionally biased region" description="Polar residues" evidence="1">
    <location>
        <begin position="28"/>
        <end position="37"/>
    </location>
</feature>
<keyword evidence="4" id="KW-1185">Reference proteome</keyword>
<keyword evidence="3" id="KW-0436">Ligase</keyword>
<feature type="compositionally biased region" description="Polar residues" evidence="1">
    <location>
        <begin position="333"/>
        <end position="345"/>
    </location>
</feature>
<proteinExistence type="predicted"/>
<protein>
    <submittedName>
        <fullName evidence="3">Similar to Saccharomyces cerevisiae YOR322C LDB19 Protein involved in regulating the endocytosis of plasma membrane proteins by recruiting the ubiquitin ligase Rsp5p to its target</fullName>
    </submittedName>
</protein>
<evidence type="ECO:0000313" key="3">
    <source>
        <dbReference type="EMBL" id="CDO55839.1"/>
    </source>
</evidence>
<dbReference type="GO" id="GO:0005829">
    <property type="term" value="C:cytosol"/>
    <property type="evidence" value="ECO:0007669"/>
    <property type="project" value="TreeGrafter"/>
</dbReference>
<dbReference type="OrthoDB" id="3832628at2759"/>
<dbReference type="PANTHER" id="PTHR11188">
    <property type="entry name" value="ARRESTIN DOMAIN CONTAINING PROTEIN"/>
    <property type="match status" value="1"/>
</dbReference>
<dbReference type="GO" id="GO:0016874">
    <property type="term" value="F:ligase activity"/>
    <property type="evidence" value="ECO:0007669"/>
    <property type="project" value="UniProtKB-KW"/>
</dbReference>
<name>A0A0J9XF16_GEOCN</name>
<feature type="region of interest" description="Disordered" evidence="1">
    <location>
        <begin position="332"/>
        <end position="354"/>
    </location>
</feature>
<feature type="compositionally biased region" description="Low complexity" evidence="1">
    <location>
        <begin position="374"/>
        <end position="388"/>
    </location>
</feature>
<accession>A0A0J9XF16</accession>
<organism evidence="3 4">
    <name type="scientific">Geotrichum candidum</name>
    <name type="common">Oospora lactis</name>
    <name type="synonym">Dipodascus geotrichum</name>
    <dbReference type="NCBI Taxonomy" id="1173061"/>
    <lineage>
        <taxon>Eukaryota</taxon>
        <taxon>Fungi</taxon>
        <taxon>Dikarya</taxon>
        <taxon>Ascomycota</taxon>
        <taxon>Saccharomycotina</taxon>
        <taxon>Dipodascomycetes</taxon>
        <taxon>Dipodascales</taxon>
        <taxon>Dipodascaceae</taxon>
        <taxon>Geotrichum</taxon>
    </lineage>
</organism>
<comment type="caution">
    <text evidence="3">The sequence shown here is derived from an EMBL/GenBank/DDBJ whole genome shotgun (WGS) entry which is preliminary data.</text>
</comment>
<dbReference type="InterPro" id="IPR014756">
    <property type="entry name" value="Ig_E-set"/>
</dbReference>
<dbReference type="STRING" id="1173061.A0A0J9XF16"/>
<sequence>MPLRLQSHSPYIQPVRNSGSSRDHPPASYSTPVSLYNSPSTTPTQSPLPSPYIKPSSIRPLLPRSKSSTHLLHPHHHYSHSSIHALPPPLKLSIRLESPPLILYGKPSESTGTLLSGLFTLDILQATPVPLKSVHIAIVQQIRTVKSHSGTCKNCLDHVNELARWDVLTHSNKLPHGSHGYPFSHLIPGEVPATTSNAVYTVNYLLTAVAVPDNSNLPEHEKMADFVVNYPLIIRRSIIGGPERNSVRIFPPTDIVAHIVLPSAIYPGSSFPMEMVIEGVAICNHEESASRKSRWRLRKINWKIVEEAKIRSFRCPQHKHVPLDKYIIPAKQAKTSRGVSRTPRGSRTAPSPGGLFSSAAAALAGGAGFASPSASSSRAPSISTQSSAPGSANNSVPSSPYIGPLTDDPAAASATASPVIPAQEEYFIETTQTVAHGDMKSGWKTDFSGKGKIELAMDITTALDKVAFDIEDPFYGLFTSHLLVVEIVIAEETVLTKSNQTMPSGAARVLRMQFKLNMTDRSGLGIAWDDEVPPTYEDVPLSPPNYDKVSQLPAIETLTLGHDQDYVGGINNQH</sequence>
<dbReference type="GO" id="GO:0031625">
    <property type="term" value="F:ubiquitin protein ligase binding"/>
    <property type="evidence" value="ECO:0007669"/>
    <property type="project" value="TreeGrafter"/>
</dbReference>
<dbReference type="InterPro" id="IPR050357">
    <property type="entry name" value="Arrestin_domain-protein"/>
</dbReference>
<dbReference type="EMBL" id="CCBN010000012">
    <property type="protein sequence ID" value="CDO55839.1"/>
    <property type="molecule type" value="Genomic_DNA"/>
</dbReference>
<feature type="domain" description="LDB19 N-terminal" evidence="2">
    <location>
        <begin position="135"/>
        <end position="320"/>
    </location>
</feature>
<dbReference type="PANTHER" id="PTHR11188:SF76">
    <property type="entry name" value="PROTEIN LDB19"/>
    <property type="match status" value="1"/>
</dbReference>
<dbReference type="AlphaFoldDB" id="A0A0J9XF16"/>
<feature type="compositionally biased region" description="Low complexity" evidence="1">
    <location>
        <begin position="406"/>
        <end position="416"/>
    </location>
</feature>
<reference evidence="3" key="1">
    <citation type="submission" date="2014-03" db="EMBL/GenBank/DDBJ databases">
        <authorList>
            <person name="Casaregola S."/>
        </authorList>
    </citation>
    <scope>NUCLEOTIDE SEQUENCE [LARGE SCALE GENOMIC DNA]</scope>
    <source>
        <strain evidence="3">CLIB 918</strain>
    </source>
</reference>
<evidence type="ECO:0000259" key="2">
    <source>
        <dbReference type="Pfam" id="PF13002"/>
    </source>
</evidence>
<feature type="compositionally biased region" description="Polar residues" evidence="1">
    <location>
        <begin position="1"/>
        <end position="20"/>
    </location>
</feature>
<evidence type="ECO:0000313" key="4">
    <source>
        <dbReference type="Proteomes" id="UP000242525"/>
    </source>
</evidence>
<dbReference type="GO" id="GO:0030674">
    <property type="term" value="F:protein-macromolecule adaptor activity"/>
    <property type="evidence" value="ECO:0007669"/>
    <property type="project" value="TreeGrafter"/>
</dbReference>
<dbReference type="SUPFAM" id="SSF81296">
    <property type="entry name" value="E set domains"/>
    <property type="match status" value="1"/>
</dbReference>
<evidence type="ECO:0000256" key="1">
    <source>
        <dbReference type="SAM" id="MobiDB-lite"/>
    </source>
</evidence>
<gene>
    <name evidence="3" type="ORF">BN980_GECA12s03112g</name>
</gene>